<gene>
    <name evidence="1" type="ORF">Cvel_23559</name>
</gene>
<organism evidence="1">
    <name type="scientific">Chromera velia CCMP2878</name>
    <dbReference type="NCBI Taxonomy" id="1169474"/>
    <lineage>
        <taxon>Eukaryota</taxon>
        <taxon>Sar</taxon>
        <taxon>Alveolata</taxon>
        <taxon>Colpodellida</taxon>
        <taxon>Chromeraceae</taxon>
        <taxon>Chromera</taxon>
    </lineage>
</organism>
<proteinExistence type="predicted"/>
<name>A0A0G4GVP3_9ALVE</name>
<protein>
    <submittedName>
        <fullName evidence="1">Uncharacterized protein</fullName>
    </submittedName>
</protein>
<dbReference type="VEuPathDB" id="CryptoDB:Cvel_23559"/>
<dbReference type="EMBL" id="CDMZ01001593">
    <property type="protein sequence ID" value="CEM34891.1"/>
    <property type="molecule type" value="Genomic_DNA"/>
</dbReference>
<accession>A0A0G4GVP3</accession>
<sequence length="283" mass="31234">MGGFSCSELSPSACADLASDLQLAGTQASFLDAHVVLNTSLSCFPDDASLWRLFAKLHTFYLVQWSVAETATRRAVELDPENVNGHLFRGWLLCSPPFINAEGGGDNSTSLASADKSFRQAIQLAESESASSSGNSERNFWPLFEYAVFLSHVAEDFTGAEENFERALAFSPENRFVEFFFGLLLKHRLGKEAEGQKKIDKAFDVAREKKMPMQAASNFGFQAIILSQRGALDREPEVRDLCDLAAELGDPLRITTTSLVCLSARRRRDISGQVNKKTAEEFT</sequence>
<reference evidence="1" key="1">
    <citation type="submission" date="2014-11" db="EMBL/GenBank/DDBJ databases">
        <authorList>
            <person name="Otto D Thomas"/>
            <person name="Naeem Raeece"/>
        </authorList>
    </citation>
    <scope>NUCLEOTIDE SEQUENCE</scope>
</reference>
<dbReference type="AlphaFoldDB" id="A0A0G4GVP3"/>
<dbReference type="Gene3D" id="1.25.40.10">
    <property type="entry name" value="Tetratricopeptide repeat domain"/>
    <property type="match status" value="1"/>
</dbReference>
<evidence type="ECO:0000313" key="1">
    <source>
        <dbReference type="EMBL" id="CEM34891.1"/>
    </source>
</evidence>
<dbReference type="SUPFAM" id="SSF48452">
    <property type="entry name" value="TPR-like"/>
    <property type="match status" value="1"/>
</dbReference>
<dbReference type="InterPro" id="IPR011990">
    <property type="entry name" value="TPR-like_helical_dom_sf"/>
</dbReference>